<feature type="compositionally biased region" description="Acidic residues" evidence="1">
    <location>
        <begin position="21"/>
        <end position="31"/>
    </location>
</feature>
<dbReference type="EMBL" id="CACVBM020001319">
    <property type="protein sequence ID" value="CAA7045438.1"/>
    <property type="molecule type" value="Genomic_DNA"/>
</dbReference>
<proteinExistence type="predicted"/>
<reference evidence="2" key="1">
    <citation type="submission" date="2020-01" db="EMBL/GenBank/DDBJ databases">
        <authorList>
            <person name="Mishra B."/>
        </authorList>
    </citation>
    <scope>NUCLEOTIDE SEQUENCE [LARGE SCALE GENOMIC DNA]</scope>
</reference>
<feature type="compositionally biased region" description="Basic and acidic residues" evidence="1">
    <location>
        <begin position="44"/>
        <end position="74"/>
    </location>
</feature>
<gene>
    <name evidence="2" type="ORF">MERR_LOCUS32673</name>
</gene>
<dbReference type="Proteomes" id="UP000467841">
    <property type="component" value="Unassembled WGS sequence"/>
</dbReference>
<comment type="caution">
    <text evidence="2">The sequence shown here is derived from an EMBL/GenBank/DDBJ whole genome shotgun (WGS) entry which is preliminary data.</text>
</comment>
<evidence type="ECO:0000313" key="2">
    <source>
        <dbReference type="EMBL" id="CAA7045438.1"/>
    </source>
</evidence>
<keyword evidence="3" id="KW-1185">Reference proteome</keyword>
<sequence length="193" mass="21761">MLRSGKLLPNRDGSPQINVDIDGEEGDDLVEFENITAPNSIEPESNHEPELNRASEPEPEYDKAELDRVTKPADRVSPSLPAKSVSKKKDTPFVPPAYKPPLPFPGRFKKQLMEKHKAIFDEIMKEIDLKLPFIDALMLIPPYKKFLKDAVLQRTKEAQGMVVLSHECSAIIQRKAISDKKKDPESFTLPCTI</sequence>
<feature type="region of interest" description="Disordered" evidence="1">
    <location>
        <begin position="1"/>
        <end position="96"/>
    </location>
</feature>
<dbReference type="AlphaFoldDB" id="A0A6D2JWU3"/>
<evidence type="ECO:0008006" key="4">
    <source>
        <dbReference type="Google" id="ProtNLM"/>
    </source>
</evidence>
<evidence type="ECO:0000313" key="3">
    <source>
        <dbReference type="Proteomes" id="UP000467841"/>
    </source>
</evidence>
<dbReference type="OrthoDB" id="784534at2759"/>
<protein>
    <recommendedName>
        <fullName evidence="4">Reverse transcriptase domain-containing protein</fullName>
    </recommendedName>
</protein>
<evidence type="ECO:0000256" key="1">
    <source>
        <dbReference type="SAM" id="MobiDB-lite"/>
    </source>
</evidence>
<accession>A0A6D2JWU3</accession>
<name>A0A6D2JWU3_9BRAS</name>
<organism evidence="2 3">
    <name type="scientific">Microthlaspi erraticum</name>
    <dbReference type="NCBI Taxonomy" id="1685480"/>
    <lineage>
        <taxon>Eukaryota</taxon>
        <taxon>Viridiplantae</taxon>
        <taxon>Streptophyta</taxon>
        <taxon>Embryophyta</taxon>
        <taxon>Tracheophyta</taxon>
        <taxon>Spermatophyta</taxon>
        <taxon>Magnoliopsida</taxon>
        <taxon>eudicotyledons</taxon>
        <taxon>Gunneridae</taxon>
        <taxon>Pentapetalae</taxon>
        <taxon>rosids</taxon>
        <taxon>malvids</taxon>
        <taxon>Brassicales</taxon>
        <taxon>Brassicaceae</taxon>
        <taxon>Coluteocarpeae</taxon>
        <taxon>Microthlaspi</taxon>
    </lineage>
</organism>